<dbReference type="OrthoDB" id="1707820at2"/>
<gene>
    <name evidence="1" type="ORF">DealDRAFT_0351</name>
</gene>
<dbReference type="STRING" id="555088.DealDRAFT_0351"/>
<evidence type="ECO:0008006" key="3">
    <source>
        <dbReference type="Google" id="ProtNLM"/>
    </source>
</evidence>
<dbReference type="Proteomes" id="UP000006443">
    <property type="component" value="Unassembled WGS sequence"/>
</dbReference>
<dbReference type="EMBL" id="ACJM01000001">
    <property type="protein sequence ID" value="EEG79077.1"/>
    <property type="molecule type" value="Genomic_DNA"/>
</dbReference>
<evidence type="ECO:0000313" key="2">
    <source>
        <dbReference type="Proteomes" id="UP000006443"/>
    </source>
</evidence>
<dbReference type="eggNOG" id="ENOG503344G">
    <property type="taxonomic scope" value="Bacteria"/>
</dbReference>
<protein>
    <recommendedName>
        <fullName evidence="3">Coat F domain protein</fullName>
    </recommendedName>
</protein>
<proteinExistence type="predicted"/>
<organism evidence="1 2">
    <name type="scientific">Dethiobacter alkaliphilus AHT 1</name>
    <dbReference type="NCBI Taxonomy" id="555088"/>
    <lineage>
        <taxon>Bacteria</taxon>
        <taxon>Bacillati</taxon>
        <taxon>Bacillota</taxon>
        <taxon>Dethiobacteria</taxon>
        <taxon>Dethiobacterales</taxon>
        <taxon>Dethiobacteraceae</taxon>
        <taxon>Dethiobacter</taxon>
    </lineage>
</organism>
<dbReference type="AlphaFoldDB" id="C0GCZ2"/>
<accession>C0GCZ2</accession>
<evidence type="ECO:0000313" key="1">
    <source>
        <dbReference type="EMBL" id="EEG79077.1"/>
    </source>
</evidence>
<reference evidence="1 2" key="1">
    <citation type="submission" date="2009-02" db="EMBL/GenBank/DDBJ databases">
        <title>Sequencing of the draft genome and assembly of Dethiobacter alkaliphilus AHT 1.</title>
        <authorList>
            <consortium name="US DOE Joint Genome Institute (JGI-PGF)"/>
            <person name="Lucas S."/>
            <person name="Copeland A."/>
            <person name="Lapidus A."/>
            <person name="Glavina del Rio T."/>
            <person name="Dalin E."/>
            <person name="Tice H."/>
            <person name="Bruce D."/>
            <person name="Goodwin L."/>
            <person name="Pitluck S."/>
            <person name="Larimer F."/>
            <person name="Land M.L."/>
            <person name="Hauser L."/>
            <person name="Muyzer G."/>
        </authorList>
    </citation>
    <scope>NUCLEOTIDE SEQUENCE [LARGE SCALE GENOMIC DNA]</scope>
    <source>
        <strain evidence="1 2">AHT 1</strain>
    </source>
</reference>
<dbReference type="RefSeq" id="WP_008514267.1">
    <property type="nucleotide sequence ID" value="NZ_ACJM01000001.1"/>
</dbReference>
<comment type="caution">
    <text evidence="1">The sequence shown here is derived from an EMBL/GenBank/DDBJ whole genome shotgun (WGS) entry which is preliminary data.</text>
</comment>
<name>C0GCZ2_DETAL</name>
<keyword evidence="2" id="KW-1185">Reference proteome</keyword>
<sequence length="61" mass="7054">MAQINQQELENLRHLIGAHETGAQKLESYAQQCTDPEFQQMFQQSANSARQTKQKLMQFLS</sequence>